<dbReference type="EMBL" id="NRST01000001">
    <property type="protein sequence ID" value="PAW54199.1"/>
    <property type="molecule type" value="Genomic_DNA"/>
</dbReference>
<protein>
    <submittedName>
        <fullName evidence="1">Uncharacterized protein</fullName>
    </submittedName>
</protein>
<evidence type="ECO:0000313" key="1">
    <source>
        <dbReference type="EMBL" id="PAW54199.1"/>
    </source>
</evidence>
<dbReference type="Proteomes" id="UP000217830">
    <property type="component" value="Unassembled WGS sequence"/>
</dbReference>
<reference evidence="1 2" key="1">
    <citation type="submission" date="2017-08" db="EMBL/GenBank/DDBJ databases">
        <title>Draft Genome Sequence of Pseudomonas moraviensis TYU6, isolated from Taxus cuspidata by using PacBio Single-Molecule Real-Time Technology.</title>
        <authorList>
            <person name="Baek K.-H."/>
            <person name="Mishra A.K."/>
        </authorList>
    </citation>
    <scope>NUCLEOTIDE SEQUENCE [LARGE SCALE GENOMIC DNA]</scope>
    <source>
        <strain evidence="1 2">TYU6</strain>
    </source>
</reference>
<evidence type="ECO:0000313" key="2">
    <source>
        <dbReference type="Proteomes" id="UP000217830"/>
    </source>
</evidence>
<proteinExistence type="predicted"/>
<gene>
    <name evidence="1" type="ORF">CKQ80_02510</name>
</gene>
<accession>A0A2A2PF17</accession>
<sequence length="158" mass="18823">MVRSSNYFQKQSEDQITFHIISHFKAWGFGARHDVMIGGHVDISIEYEDYLWLAEAKIHKDYMNLQRGWEQLNSRYSTGMKDEDRGAFLIYNFNVDALSVTDEWRSRLKEFYPDLIIAPYDEQDLDFQTVGKHVKSGRDYFVTHYNIPLHFDPKDRNM</sequence>
<dbReference type="AlphaFoldDB" id="A0A2A2PF17"/>
<organism evidence="1 2">
    <name type="scientific">Pseudomonas moraviensis</name>
    <dbReference type="NCBI Taxonomy" id="321662"/>
    <lineage>
        <taxon>Bacteria</taxon>
        <taxon>Pseudomonadati</taxon>
        <taxon>Pseudomonadota</taxon>
        <taxon>Gammaproteobacteria</taxon>
        <taxon>Pseudomonadales</taxon>
        <taxon>Pseudomonadaceae</taxon>
        <taxon>Pseudomonas</taxon>
    </lineage>
</organism>
<keyword evidence="2" id="KW-1185">Reference proteome</keyword>
<name>A0A2A2PF17_9PSED</name>
<comment type="caution">
    <text evidence="1">The sequence shown here is derived from an EMBL/GenBank/DDBJ whole genome shotgun (WGS) entry which is preliminary data.</text>
</comment>